<dbReference type="AlphaFoldDB" id="A0A845AP80"/>
<accession>A0A845AP80</accession>
<dbReference type="OrthoDB" id="147470at2"/>
<evidence type="ECO:0000313" key="2">
    <source>
        <dbReference type="EMBL" id="MXP34019.1"/>
    </source>
</evidence>
<keyword evidence="3" id="KW-1185">Reference proteome</keyword>
<name>A0A845AP80_9SPHN</name>
<dbReference type="EMBL" id="WTYE01000001">
    <property type="protein sequence ID" value="MXP34019.1"/>
    <property type="molecule type" value="Genomic_DNA"/>
</dbReference>
<dbReference type="RefSeq" id="WP_160778720.1">
    <property type="nucleotide sequence ID" value="NZ_BAAAZF010000001.1"/>
</dbReference>
<evidence type="ECO:0000313" key="3">
    <source>
        <dbReference type="Proteomes" id="UP000446786"/>
    </source>
</evidence>
<comment type="caution">
    <text evidence="1">The sequence shown here is derived from an EMBL/GenBank/DDBJ whole genome shotgun (WGS) entry which is preliminary data.</text>
</comment>
<reference evidence="1 3" key="1">
    <citation type="submission" date="2019-12" db="EMBL/GenBank/DDBJ databases">
        <title>Genomic-based taxomic classification of the family Erythrobacteraceae.</title>
        <authorList>
            <person name="Xu L."/>
        </authorList>
    </citation>
    <scope>NUCLEOTIDE SEQUENCE [LARGE SCALE GENOMIC DNA]</scope>
    <source>
        <strain evidence="1 3">JCM 16677</strain>
    </source>
</reference>
<dbReference type="EMBL" id="WTYE01000001">
    <property type="protein sequence ID" value="MXP31259.1"/>
    <property type="molecule type" value="Genomic_DNA"/>
</dbReference>
<proteinExistence type="predicted"/>
<evidence type="ECO:0000313" key="1">
    <source>
        <dbReference type="EMBL" id="MXP31259.1"/>
    </source>
</evidence>
<dbReference type="Proteomes" id="UP000446786">
    <property type="component" value="Unassembled WGS sequence"/>
</dbReference>
<organism evidence="1 3">
    <name type="scientific">Parerythrobacter jejuensis</name>
    <dbReference type="NCBI Taxonomy" id="795812"/>
    <lineage>
        <taxon>Bacteria</taxon>
        <taxon>Pseudomonadati</taxon>
        <taxon>Pseudomonadota</taxon>
        <taxon>Alphaproteobacteria</taxon>
        <taxon>Sphingomonadales</taxon>
        <taxon>Erythrobacteraceae</taxon>
        <taxon>Parerythrobacter</taxon>
    </lineage>
</organism>
<protein>
    <submittedName>
        <fullName evidence="1">Uncharacterized protein</fullName>
    </submittedName>
</protein>
<sequence>MNQLTDMIDPLESGPDAERVNYAAGLMLDAEDFRAEQTYHRGRLARLLQALVGHGTLAGLLAKAPDADDAERELRVLPGIAVDRYGRIIELAEPHCIRLSRWFSQQDGAGLLAAMHVLSGKRVVIADLFLSAHNCARGRSPAVASGPFDTIDPTVPSRLEERGALSLVLRKEGGGDPVPSPTNHWPGGSASAKAQREAVLGAWPTDLAALADGELAPFAEHVAGEDMSAVLLARIAIPVKAPGAGETRPILKLDAPVAVRNDLRPVIYLPGKWQGMPLSPVTLNQP</sequence>
<gene>
    <name evidence="1" type="ORF">GRI94_05400</name>
    <name evidence="2" type="ORF">GRI94_19490</name>
</gene>